<sequence length="259" mass="29074">GTRLWETHLRPILIERLPGTLGSQAVRQHISSTLSSLSTGWTVELDSFLSPTPRGQVTFSNIIATLDPGAPRRLLLTCHYDSKVLPLDPRVPESVFLGASDSAVPCAMILELASTLDTQLKGLNQQVPFPVLSINLFPGTEFYIYLSVYHTAKLRHHCSLPQKGKSTAGVTLLLGIEIQTHYHKTTSPRLMEFCLMKYFQSSIYFFFHTNSGVHVLHVIATPFPLFWYTLDDTEENMHRPTVENLTKVLAVFLAEYLGF</sequence>
<comment type="catalytic activity">
    <reaction evidence="1">
        <text>N-terminal L-glutaminyl-[peptide] = N-terminal 5-oxo-L-prolyl-[peptide] + NH4(+)</text>
        <dbReference type="Rhea" id="RHEA:23652"/>
        <dbReference type="Rhea" id="RHEA-COMP:11736"/>
        <dbReference type="Rhea" id="RHEA-COMP:11846"/>
        <dbReference type="ChEBI" id="CHEBI:28938"/>
        <dbReference type="ChEBI" id="CHEBI:64722"/>
        <dbReference type="ChEBI" id="CHEBI:87215"/>
        <dbReference type="EC" id="2.3.2.5"/>
    </reaction>
</comment>
<evidence type="ECO:0000256" key="5">
    <source>
        <dbReference type="ARBA" id="ARBA00023315"/>
    </source>
</evidence>
<proteinExistence type="inferred from homology"/>
<evidence type="ECO:0000256" key="2">
    <source>
        <dbReference type="ARBA" id="ARBA00006014"/>
    </source>
</evidence>
<organism evidence="7 8">
    <name type="scientific">Hucho hucho</name>
    <name type="common">huchen</name>
    <dbReference type="NCBI Taxonomy" id="62062"/>
    <lineage>
        <taxon>Eukaryota</taxon>
        <taxon>Metazoa</taxon>
        <taxon>Chordata</taxon>
        <taxon>Craniata</taxon>
        <taxon>Vertebrata</taxon>
        <taxon>Euteleostomi</taxon>
        <taxon>Actinopterygii</taxon>
        <taxon>Neopterygii</taxon>
        <taxon>Teleostei</taxon>
        <taxon>Protacanthopterygii</taxon>
        <taxon>Salmoniformes</taxon>
        <taxon>Salmonidae</taxon>
        <taxon>Salmoninae</taxon>
        <taxon>Hucho</taxon>
    </lineage>
</organism>
<reference evidence="7" key="2">
    <citation type="submission" date="2025-08" db="UniProtKB">
        <authorList>
            <consortium name="Ensembl"/>
        </authorList>
    </citation>
    <scope>IDENTIFICATION</scope>
</reference>
<name>A0A4W5P498_9TELE</name>
<keyword evidence="5" id="KW-0012">Acyltransferase</keyword>
<feature type="domain" description="Peptidase M28" evidence="6">
    <location>
        <begin position="61"/>
        <end position="129"/>
    </location>
</feature>
<dbReference type="Proteomes" id="UP000314982">
    <property type="component" value="Unassembled WGS sequence"/>
</dbReference>
<dbReference type="AlphaFoldDB" id="A0A4W5P498"/>
<dbReference type="GO" id="GO:0016603">
    <property type="term" value="F:glutaminyl-peptide cyclotransferase activity"/>
    <property type="evidence" value="ECO:0007669"/>
    <property type="project" value="UniProtKB-EC"/>
</dbReference>
<comment type="similarity">
    <text evidence="2">Belongs to the glutaminyl-peptide cyclotransferase family.</text>
</comment>
<keyword evidence="4" id="KW-0808">Transferase</keyword>
<evidence type="ECO:0000313" key="8">
    <source>
        <dbReference type="Proteomes" id="UP000314982"/>
    </source>
</evidence>
<dbReference type="Gene3D" id="3.40.630.10">
    <property type="entry name" value="Zn peptidases"/>
    <property type="match status" value="1"/>
</dbReference>
<dbReference type="PANTHER" id="PTHR12283">
    <property type="entry name" value="GLUTAMINYL-PEPTIDE CYCLOTRANSFERASE"/>
    <property type="match status" value="1"/>
</dbReference>
<dbReference type="GeneTree" id="ENSGT00390000003107"/>
<protein>
    <recommendedName>
        <fullName evidence="3">glutaminyl-peptide cyclotransferase</fullName>
        <ecNumber evidence="3">2.3.2.5</ecNumber>
    </recommendedName>
</protein>
<dbReference type="Pfam" id="PF04389">
    <property type="entry name" value="Peptidase_M28"/>
    <property type="match status" value="1"/>
</dbReference>
<evidence type="ECO:0000256" key="1">
    <source>
        <dbReference type="ARBA" id="ARBA00000001"/>
    </source>
</evidence>
<dbReference type="PANTHER" id="PTHR12283:SF3">
    <property type="entry name" value="GLUTAMINYL-PEPTIDE CYCLOTRANSFERASE-LIKE PROTEIN"/>
    <property type="match status" value="1"/>
</dbReference>
<dbReference type="InterPro" id="IPR040234">
    <property type="entry name" value="QC/QCL"/>
</dbReference>
<dbReference type="GO" id="GO:0008270">
    <property type="term" value="F:zinc ion binding"/>
    <property type="evidence" value="ECO:0007669"/>
    <property type="project" value="TreeGrafter"/>
</dbReference>
<dbReference type="SUPFAM" id="SSF53187">
    <property type="entry name" value="Zn-dependent exopeptidases"/>
    <property type="match status" value="1"/>
</dbReference>
<dbReference type="InterPro" id="IPR007484">
    <property type="entry name" value="Peptidase_M28"/>
</dbReference>
<evidence type="ECO:0000256" key="4">
    <source>
        <dbReference type="ARBA" id="ARBA00022679"/>
    </source>
</evidence>
<dbReference type="Ensembl" id="ENSHHUT00000058308.1">
    <property type="protein sequence ID" value="ENSHHUP00000056360.1"/>
    <property type="gene ID" value="ENSHHUG00000033633.1"/>
</dbReference>
<evidence type="ECO:0000256" key="3">
    <source>
        <dbReference type="ARBA" id="ARBA00012012"/>
    </source>
</evidence>
<dbReference type="EC" id="2.3.2.5" evidence="3"/>
<reference evidence="8" key="1">
    <citation type="submission" date="2018-06" db="EMBL/GenBank/DDBJ databases">
        <title>Genome assembly of Danube salmon.</title>
        <authorList>
            <person name="Macqueen D.J."/>
            <person name="Gundappa M.K."/>
        </authorList>
    </citation>
    <scope>NUCLEOTIDE SEQUENCE [LARGE SCALE GENOMIC DNA]</scope>
</reference>
<evidence type="ECO:0000259" key="6">
    <source>
        <dbReference type="Pfam" id="PF04389"/>
    </source>
</evidence>
<accession>A0A4W5P498</accession>
<keyword evidence="8" id="KW-1185">Reference proteome</keyword>
<reference evidence="7" key="3">
    <citation type="submission" date="2025-09" db="UniProtKB">
        <authorList>
            <consortium name="Ensembl"/>
        </authorList>
    </citation>
    <scope>IDENTIFICATION</scope>
</reference>
<evidence type="ECO:0000313" key="7">
    <source>
        <dbReference type="Ensembl" id="ENSHHUP00000056360.1"/>
    </source>
</evidence>